<name>A0AAW0IS89_QUESU</name>
<dbReference type="EMBL" id="PKMF04000870">
    <property type="protein sequence ID" value="KAK7817640.1"/>
    <property type="molecule type" value="Genomic_DNA"/>
</dbReference>
<feature type="transmembrane region" description="Helical" evidence="2">
    <location>
        <begin position="205"/>
        <end position="223"/>
    </location>
</feature>
<comment type="caution">
    <text evidence="3">The sequence shown here is derived from an EMBL/GenBank/DDBJ whole genome shotgun (WGS) entry which is preliminary data.</text>
</comment>
<dbReference type="PANTHER" id="PTHR34741:SF2">
    <property type="entry name" value="VESICLE TRANSPORT PROTEIN"/>
    <property type="match status" value="1"/>
</dbReference>
<evidence type="ECO:0000313" key="4">
    <source>
        <dbReference type="Proteomes" id="UP000237347"/>
    </source>
</evidence>
<keyword evidence="4" id="KW-1185">Reference proteome</keyword>
<feature type="compositionally biased region" description="Low complexity" evidence="1">
    <location>
        <begin position="8"/>
        <end position="22"/>
    </location>
</feature>
<gene>
    <name evidence="3" type="ORF">CFP56_042590</name>
</gene>
<reference evidence="3 4" key="1">
    <citation type="journal article" date="2018" name="Sci. Data">
        <title>The draft genome sequence of cork oak.</title>
        <authorList>
            <person name="Ramos A.M."/>
            <person name="Usie A."/>
            <person name="Barbosa P."/>
            <person name="Barros P.M."/>
            <person name="Capote T."/>
            <person name="Chaves I."/>
            <person name="Simoes F."/>
            <person name="Abreu I."/>
            <person name="Carrasquinho I."/>
            <person name="Faro C."/>
            <person name="Guimaraes J.B."/>
            <person name="Mendonca D."/>
            <person name="Nobrega F."/>
            <person name="Rodrigues L."/>
            <person name="Saibo N.J.M."/>
            <person name="Varela M.C."/>
            <person name="Egas C."/>
            <person name="Matos J."/>
            <person name="Miguel C.M."/>
            <person name="Oliveira M.M."/>
            <person name="Ricardo C.P."/>
            <person name="Goncalves S."/>
        </authorList>
    </citation>
    <scope>NUCLEOTIDE SEQUENCE [LARGE SCALE GENOMIC DNA]</scope>
    <source>
        <strain evidence="4">cv. HL8</strain>
    </source>
</reference>
<feature type="transmembrane region" description="Helical" evidence="2">
    <location>
        <begin position="77"/>
        <end position="97"/>
    </location>
</feature>
<evidence type="ECO:0000313" key="3">
    <source>
        <dbReference type="EMBL" id="KAK7817640.1"/>
    </source>
</evidence>
<dbReference type="PANTHER" id="PTHR34741">
    <property type="entry name" value="IMAP FAMILY MEMBER 1, PUTATIVE-RELATED"/>
    <property type="match status" value="1"/>
</dbReference>
<keyword evidence="2" id="KW-0472">Membrane</keyword>
<proteinExistence type="predicted"/>
<accession>A0AAW0IS89</accession>
<feature type="transmembrane region" description="Helical" evidence="2">
    <location>
        <begin position="47"/>
        <end position="65"/>
    </location>
</feature>
<keyword evidence="2" id="KW-1133">Transmembrane helix</keyword>
<organism evidence="3 4">
    <name type="scientific">Quercus suber</name>
    <name type="common">Cork oak</name>
    <dbReference type="NCBI Taxonomy" id="58331"/>
    <lineage>
        <taxon>Eukaryota</taxon>
        <taxon>Viridiplantae</taxon>
        <taxon>Streptophyta</taxon>
        <taxon>Embryophyta</taxon>
        <taxon>Tracheophyta</taxon>
        <taxon>Spermatophyta</taxon>
        <taxon>Magnoliopsida</taxon>
        <taxon>eudicotyledons</taxon>
        <taxon>Gunneridae</taxon>
        <taxon>Pentapetalae</taxon>
        <taxon>rosids</taxon>
        <taxon>fabids</taxon>
        <taxon>Fagales</taxon>
        <taxon>Fagaceae</taxon>
        <taxon>Quercus</taxon>
    </lineage>
</organism>
<evidence type="ECO:0000256" key="2">
    <source>
        <dbReference type="SAM" id="Phobius"/>
    </source>
</evidence>
<dbReference type="AlphaFoldDB" id="A0AAW0IS89"/>
<feature type="region of interest" description="Disordered" evidence="1">
    <location>
        <begin position="1"/>
        <end position="30"/>
    </location>
</feature>
<protein>
    <submittedName>
        <fullName evidence="3">Uncharacterized protein</fullName>
    </submittedName>
</protein>
<evidence type="ECO:0000256" key="1">
    <source>
        <dbReference type="SAM" id="MobiDB-lite"/>
    </source>
</evidence>
<feature type="transmembrane region" description="Helical" evidence="2">
    <location>
        <begin position="148"/>
        <end position="169"/>
    </location>
</feature>
<sequence>MSQLLPRSSHSPPTQPQPSQTTDLESPPITPVPIVARQNMEQRNLQWQDLIFGFCFTTALGIALQSTQAPSQLPLSFHLLSLTVILAFSTLFVAKLISSKFPVQAVARQNMEQRNLQWQDLIFGFCFTTALGIALQSTQAPSQLPLSFHLLSLTVILAFSTLFVAKLISSKFPVQAQVVEKVAVFFLITAFFLAISIPMPLSLKFFTWAIYGVLLLTVFVFRFF</sequence>
<keyword evidence="2" id="KW-0812">Transmembrane</keyword>
<feature type="transmembrane region" description="Helical" evidence="2">
    <location>
        <begin position="118"/>
        <end position="136"/>
    </location>
</feature>
<feature type="transmembrane region" description="Helical" evidence="2">
    <location>
        <begin position="181"/>
        <end position="199"/>
    </location>
</feature>
<dbReference type="Proteomes" id="UP000237347">
    <property type="component" value="Unassembled WGS sequence"/>
</dbReference>